<feature type="transmembrane region" description="Helical" evidence="5">
    <location>
        <begin position="30"/>
        <end position="53"/>
    </location>
</feature>
<feature type="transmembrane region" description="Helical" evidence="5">
    <location>
        <begin position="479"/>
        <end position="499"/>
    </location>
</feature>
<proteinExistence type="predicted"/>
<evidence type="ECO:0000256" key="2">
    <source>
        <dbReference type="ARBA" id="ARBA00022692"/>
    </source>
</evidence>
<dbReference type="PROSITE" id="PS50850">
    <property type="entry name" value="MFS"/>
    <property type="match status" value="1"/>
</dbReference>
<dbReference type="Gene3D" id="1.20.1250.20">
    <property type="entry name" value="MFS general substrate transporter like domains"/>
    <property type="match status" value="1"/>
</dbReference>
<feature type="transmembrane region" description="Helical" evidence="5">
    <location>
        <begin position="363"/>
        <end position="379"/>
    </location>
</feature>
<keyword evidence="3 5" id="KW-1133">Transmembrane helix</keyword>
<feature type="domain" description="Major facilitator superfamily (MFS) profile" evidence="6">
    <location>
        <begin position="113"/>
        <end position="533"/>
    </location>
</feature>
<evidence type="ECO:0000256" key="5">
    <source>
        <dbReference type="SAM" id="Phobius"/>
    </source>
</evidence>
<comment type="subcellular location">
    <subcellularLocation>
        <location evidence="1">Membrane</location>
        <topology evidence="1">Multi-pass membrane protein</topology>
    </subcellularLocation>
</comment>
<feature type="transmembrane region" description="Helical" evidence="5">
    <location>
        <begin position="155"/>
        <end position="174"/>
    </location>
</feature>
<feature type="transmembrane region" description="Helical" evidence="5">
    <location>
        <begin position="505"/>
        <end position="528"/>
    </location>
</feature>
<reference evidence="7" key="1">
    <citation type="submission" date="2021-12" db="EMBL/GenBank/DDBJ databases">
        <authorList>
            <person name="King R."/>
        </authorList>
    </citation>
    <scope>NUCLEOTIDE SEQUENCE</scope>
</reference>
<name>A0A9P0A9F0_BEMTA</name>
<organism evidence="7 8">
    <name type="scientific">Bemisia tabaci</name>
    <name type="common">Sweetpotato whitefly</name>
    <name type="synonym">Aleurodes tabaci</name>
    <dbReference type="NCBI Taxonomy" id="7038"/>
    <lineage>
        <taxon>Eukaryota</taxon>
        <taxon>Metazoa</taxon>
        <taxon>Ecdysozoa</taxon>
        <taxon>Arthropoda</taxon>
        <taxon>Hexapoda</taxon>
        <taxon>Insecta</taxon>
        <taxon>Pterygota</taxon>
        <taxon>Neoptera</taxon>
        <taxon>Paraneoptera</taxon>
        <taxon>Hemiptera</taxon>
        <taxon>Sternorrhyncha</taxon>
        <taxon>Aleyrodoidea</taxon>
        <taxon>Aleyrodidae</taxon>
        <taxon>Aleyrodinae</taxon>
        <taxon>Bemisia</taxon>
    </lineage>
</organism>
<evidence type="ECO:0000256" key="3">
    <source>
        <dbReference type="ARBA" id="ARBA00022989"/>
    </source>
</evidence>
<dbReference type="SUPFAM" id="SSF103473">
    <property type="entry name" value="MFS general substrate transporter"/>
    <property type="match status" value="1"/>
</dbReference>
<dbReference type="InterPro" id="IPR005828">
    <property type="entry name" value="MFS_sugar_transport-like"/>
</dbReference>
<dbReference type="InterPro" id="IPR036259">
    <property type="entry name" value="MFS_trans_sf"/>
</dbReference>
<dbReference type="InterPro" id="IPR020846">
    <property type="entry name" value="MFS_dom"/>
</dbReference>
<keyword evidence="4 5" id="KW-0472">Membrane</keyword>
<gene>
    <name evidence="7" type="ORF">BEMITA_LOCUS6575</name>
</gene>
<feature type="transmembrane region" description="Helical" evidence="5">
    <location>
        <begin position="186"/>
        <end position="204"/>
    </location>
</feature>
<feature type="transmembrane region" description="Helical" evidence="5">
    <location>
        <begin position="391"/>
        <end position="412"/>
    </location>
</feature>
<evidence type="ECO:0000313" key="7">
    <source>
        <dbReference type="EMBL" id="CAH0387576.1"/>
    </source>
</evidence>
<dbReference type="PANTHER" id="PTHR24064">
    <property type="entry name" value="SOLUTE CARRIER FAMILY 22 MEMBER"/>
    <property type="match status" value="1"/>
</dbReference>
<dbReference type="Pfam" id="PF00083">
    <property type="entry name" value="Sugar_tr"/>
    <property type="match status" value="1"/>
</dbReference>
<sequence length="558" mass="63064">MTLEGDEKNGNSDDLEPALESIGQKVRWQFILFLLVSAPGVLNAIHISVYVFVTHNSPHWCTIPDLENANWTSSQIRSFSIPENVKDWNHSCTYYNWNYTLLAPLGFDDAKAAVSTASKPEILECKKRSFLEDEPESSIESEWDLVCDQGYLKSVVQSVFALGKFTGAIIFGLFSDKFGRKRSFSYAAWLYMISVPASNFIYSFPLFLLSRYLIGVAGAGVYETAYTILSEFLVGKWRTRFCTLFNISYPVGMMILPLFAYYSVTWRTLQLYLTPLVFVLLLDCWLLPESPKWLVAEKRNAEAWAALKWADHSFQPPSGKNEINIFETPNIRRESLHWYQQFGRTVEKFTFLFTNFELCKRTLISYTGWGVCALVYYSLTFSGDIFAANKYIYIALNGLIEAFAYLAPSILLALWGRKVVCAFLLVCSGIAQMSTLIFHRDQTNYIVTAALIGRFSDSAVFCIMILITSEIFPTAQRNTAVGTGLMMAQVGSVVAPFFVDMLSMQGWYIPSVILGGLSIVTASLFLLLPETKNKPLFNTVDDISPEDRVSFSQCCRYS</sequence>
<keyword evidence="2 5" id="KW-0812">Transmembrane</keyword>
<evidence type="ECO:0000256" key="4">
    <source>
        <dbReference type="ARBA" id="ARBA00023136"/>
    </source>
</evidence>
<feature type="transmembrane region" description="Helical" evidence="5">
    <location>
        <begin position="269"/>
        <end position="288"/>
    </location>
</feature>
<accession>A0A9P0A9F0</accession>
<dbReference type="GO" id="GO:0016020">
    <property type="term" value="C:membrane"/>
    <property type="evidence" value="ECO:0007669"/>
    <property type="project" value="UniProtKB-SubCell"/>
</dbReference>
<keyword evidence="8" id="KW-1185">Reference proteome</keyword>
<dbReference type="GO" id="GO:0022857">
    <property type="term" value="F:transmembrane transporter activity"/>
    <property type="evidence" value="ECO:0007669"/>
    <property type="project" value="InterPro"/>
</dbReference>
<evidence type="ECO:0000259" key="6">
    <source>
        <dbReference type="PROSITE" id="PS50850"/>
    </source>
</evidence>
<evidence type="ECO:0000313" key="8">
    <source>
        <dbReference type="Proteomes" id="UP001152759"/>
    </source>
</evidence>
<evidence type="ECO:0000256" key="1">
    <source>
        <dbReference type="ARBA" id="ARBA00004141"/>
    </source>
</evidence>
<feature type="transmembrane region" description="Helical" evidence="5">
    <location>
        <begin position="445"/>
        <end position="467"/>
    </location>
</feature>
<protein>
    <recommendedName>
        <fullName evidence="6">Major facilitator superfamily (MFS) profile domain-containing protein</fullName>
    </recommendedName>
</protein>
<dbReference type="CDD" id="cd17317">
    <property type="entry name" value="MFS_SLC22"/>
    <property type="match status" value="1"/>
</dbReference>
<dbReference type="AlphaFoldDB" id="A0A9P0A9F0"/>
<dbReference type="Proteomes" id="UP001152759">
    <property type="component" value="Chromosome 3"/>
</dbReference>
<feature type="transmembrane region" description="Helical" evidence="5">
    <location>
        <begin position="210"/>
        <end position="229"/>
    </location>
</feature>
<feature type="transmembrane region" description="Helical" evidence="5">
    <location>
        <begin position="241"/>
        <end position="263"/>
    </location>
</feature>
<feature type="transmembrane region" description="Helical" evidence="5">
    <location>
        <begin position="419"/>
        <end position="439"/>
    </location>
</feature>
<dbReference type="EMBL" id="OU963864">
    <property type="protein sequence ID" value="CAH0387576.1"/>
    <property type="molecule type" value="Genomic_DNA"/>
</dbReference>